<dbReference type="STRING" id="6265.A0A0B2VXJ0"/>
<comment type="caution">
    <text evidence="2">The sequence shown here is derived from an EMBL/GenBank/DDBJ whole genome shotgun (WGS) entry which is preliminary data.</text>
</comment>
<organism evidence="2 3">
    <name type="scientific">Toxocara canis</name>
    <name type="common">Canine roundworm</name>
    <dbReference type="NCBI Taxonomy" id="6265"/>
    <lineage>
        <taxon>Eukaryota</taxon>
        <taxon>Metazoa</taxon>
        <taxon>Ecdysozoa</taxon>
        <taxon>Nematoda</taxon>
        <taxon>Chromadorea</taxon>
        <taxon>Rhabditida</taxon>
        <taxon>Spirurina</taxon>
        <taxon>Ascaridomorpha</taxon>
        <taxon>Ascaridoidea</taxon>
        <taxon>Toxocaridae</taxon>
        <taxon>Toxocara</taxon>
    </lineage>
</organism>
<accession>A0A0B2VXJ0</accession>
<feature type="compositionally biased region" description="Polar residues" evidence="1">
    <location>
        <begin position="7"/>
        <end position="16"/>
    </location>
</feature>
<evidence type="ECO:0000313" key="3">
    <source>
        <dbReference type="Proteomes" id="UP000031036"/>
    </source>
</evidence>
<evidence type="ECO:0000256" key="1">
    <source>
        <dbReference type="SAM" id="MobiDB-lite"/>
    </source>
</evidence>
<feature type="region of interest" description="Disordered" evidence="1">
    <location>
        <begin position="233"/>
        <end position="274"/>
    </location>
</feature>
<keyword evidence="3" id="KW-1185">Reference proteome</keyword>
<name>A0A0B2VXJ0_TOXCA</name>
<dbReference type="AlphaFoldDB" id="A0A0B2VXJ0"/>
<reference evidence="2 3" key="1">
    <citation type="submission" date="2014-11" db="EMBL/GenBank/DDBJ databases">
        <title>Genetic blueprint of the zoonotic pathogen Toxocara canis.</title>
        <authorList>
            <person name="Zhu X.-Q."/>
            <person name="Korhonen P.K."/>
            <person name="Cai H."/>
            <person name="Young N.D."/>
            <person name="Nejsum P."/>
            <person name="von Samson-Himmelstjerna G."/>
            <person name="Boag P.R."/>
            <person name="Tan P."/>
            <person name="Li Q."/>
            <person name="Min J."/>
            <person name="Yang Y."/>
            <person name="Wang X."/>
            <person name="Fang X."/>
            <person name="Hall R.S."/>
            <person name="Hofmann A."/>
            <person name="Sternberg P.W."/>
            <person name="Jex A.R."/>
            <person name="Gasser R.B."/>
        </authorList>
    </citation>
    <scope>NUCLEOTIDE SEQUENCE [LARGE SCALE GENOMIC DNA]</scope>
    <source>
        <strain evidence="2">PN_DK_2014</strain>
    </source>
</reference>
<gene>
    <name evidence="2" type="ORF">Tcan_13995</name>
</gene>
<dbReference type="EMBL" id="JPKZ01000631">
    <property type="protein sequence ID" value="KHN86368.1"/>
    <property type="molecule type" value="Genomic_DNA"/>
</dbReference>
<sequence length="289" mass="33099">MTKKYSNEGQSNNTSLNNENEEPCSENSAIRRQNMKSSRDNDVGREGSMNLITTPPKWYMSDDDLLGQRYEEYVQVPCRRARSRVSWDRIKQIQEIPHTGHQRTYEKRADRSRPNPWRRYGALIKLHEIGGWASKIDRQQSSRRNRKYYYVKPGSRPGIPPTRPPITVRESNFMPASAITVPKCESVEKIASEVGMQFQVLMRSRSQEKLDSSRHVGISLDLEKINLLQNNGSQMEQSSGNQEENSITNKLPTQWSDESGQPTDESNIQASPKTRNARIIVAKIGTTCK</sequence>
<dbReference type="Proteomes" id="UP000031036">
    <property type="component" value="Unassembled WGS sequence"/>
</dbReference>
<protein>
    <submittedName>
        <fullName evidence="2">Uncharacterized protein</fullName>
    </submittedName>
</protein>
<evidence type="ECO:0000313" key="2">
    <source>
        <dbReference type="EMBL" id="KHN86368.1"/>
    </source>
</evidence>
<dbReference type="OrthoDB" id="5832592at2759"/>
<proteinExistence type="predicted"/>
<feature type="region of interest" description="Disordered" evidence="1">
    <location>
        <begin position="1"/>
        <end position="55"/>
    </location>
</feature>